<accession>A0A0A8YCL0</accession>
<sequence>MALVSVAVPYSSVPQTKSTLWPRRRQ</sequence>
<name>A0A0A8YCL0_ARUDO</name>
<evidence type="ECO:0000313" key="1">
    <source>
        <dbReference type="EMBL" id="JAD23751.1"/>
    </source>
</evidence>
<organism evidence="1">
    <name type="scientific">Arundo donax</name>
    <name type="common">Giant reed</name>
    <name type="synonym">Donax arundinaceus</name>
    <dbReference type="NCBI Taxonomy" id="35708"/>
    <lineage>
        <taxon>Eukaryota</taxon>
        <taxon>Viridiplantae</taxon>
        <taxon>Streptophyta</taxon>
        <taxon>Embryophyta</taxon>
        <taxon>Tracheophyta</taxon>
        <taxon>Spermatophyta</taxon>
        <taxon>Magnoliopsida</taxon>
        <taxon>Liliopsida</taxon>
        <taxon>Poales</taxon>
        <taxon>Poaceae</taxon>
        <taxon>PACMAD clade</taxon>
        <taxon>Arundinoideae</taxon>
        <taxon>Arundineae</taxon>
        <taxon>Arundo</taxon>
    </lineage>
</organism>
<protein>
    <submittedName>
        <fullName evidence="1">MARS</fullName>
    </submittedName>
</protein>
<reference evidence="1" key="2">
    <citation type="journal article" date="2015" name="Data Brief">
        <title>Shoot transcriptome of the giant reed, Arundo donax.</title>
        <authorList>
            <person name="Barrero R.A."/>
            <person name="Guerrero F.D."/>
            <person name="Moolhuijzen P."/>
            <person name="Goolsby J.A."/>
            <person name="Tidwell J."/>
            <person name="Bellgard S.E."/>
            <person name="Bellgard M.I."/>
        </authorList>
    </citation>
    <scope>NUCLEOTIDE SEQUENCE</scope>
    <source>
        <tissue evidence="1">Shoot tissue taken approximately 20 cm above the soil surface</tissue>
    </source>
</reference>
<proteinExistence type="predicted"/>
<dbReference type="EMBL" id="GBRH01274144">
    <property type="protein sequence ID" value="JAD23751.1"/>
    <property type="molecule type" value="Transcribed_RNA"/>
</dbReference>
<reference evidence="1" key="1">
    <citation type="submission" date="2014-09" db="EMBL/GenBank/DDBJ databases">
        <authorList>
            <person name="Magalhaes I.L.F."/>
            <person name="Oliveira U."/>
            <person name="Santos F.R."/>
            <person name="Vidigal T.H.D.A."/>
            <person name="Brescovit A.D."/>
            <person name="Santos A.J."/>
        </authorList>
    </citation>
    <scope>NUCLEOTIDE SEQUENCE</scope>
    <source>
        <tissue evidence="1">Shoot tissue taken approximately 20 cm above the soil surface</tissue>
    </source>
</reference>
<dbReference type="AlphaFoldDB" id="A0A0A8YCL0"/>